<gene>
    <name evidence="2" type="ORF">EDC28_102420</name>
</gene>
<dbReference type="SUPFAM" id="SSF82714">
    <property type="entry name" value="Multidrug efflux transporter AcrB TolC docking domain, DN and DC subdomains"/>
    <property type="match status" value="2"/>
</dbReference>
<dbReference type="InterPro" id="IPR027463">
    <property type="entry name" value="AcrB_DN_DC_subdom"/>
</dbReference>
<feature type="transmembrane region" description="Helical" evidence="1">
    <location>
        <begin position="893"/>
        <end position="913"/>
    </location>
</feature>
<dbReference type="PRINTS" id="PR00702">
    <property type="entry name" value="ACRIFLAVINRP"/>
</dbReference>
<name>A0A3N1PTH0_9GAMM</name>
<dbReference type="SUPFAM" id="SSF82866">
    <property type="entry name" value="Multidrug efflux transporter AcrB transmembrane domain"/>
    <property type="match status" value="2"/>
</dbReference>
<dbReference type="SUPFAM" id="SSF82693">
    <property type="entry name" value="Multidrug efflux transporter AcrB pore domain, PN1, PN2, PC1 and PC2 subdomains"/>
    <property type="match status" value="2"/>
</dbReference>
<protein>
    <submittedName>
        <fullName evidence="2">Multidrug efflux pump subunit AcrB</fullName>
    </submittedName>
</protein>
<organism evidence="2 3">
    <name type="scientific">Gallaecimonas pentaromativorans</name>
    <dbReference type="NCBI Taxonomy" id="584787"/>
    <lineage>
        <taxon>Bacteria</taxon>
        <taxon>Pseudomonadati</taxon>
        <taxon>Pseudomonadota</taxon>
        <taxon>Gammaproteobacteria</taxon>
        <taxon>Enterobacterales</taxon>
        <taxon>Gallaecimonadaceae</taxon>
        <taxon>Gallaecimonas</taxon>
    </lineage>
</organism>
<feature type="transmembrane region" description="Helical" evidence="1">
    <location>
        <begin position="965"/>
        <end position="984"/>
    </location>
</feature>
<dbReference type="Gene3D" id="3.30.70.1430">
    <property type="entry name" value="Multidrug efflux transporter AcrB pore domain"/>
    <property type="match status" value="2"/>
</dbReference>
<evidence type="ECO:0000313" key="2">
    <source>
        <dbReference type="EMBL" id="ROQ30030.1"/>
    </source>
</evidence>
<dbReference type="Gene3D" id="1.20.1640.10">
    <property type="entry name" value="Multidrug efflux transporter AcrB transmembrane domain"/>
    <property type="match status" value="2"/>
</dbReference>
<dbReference type="Proteomes" id="UP000268033">
    <property type="component" value="Unassembled WGS sequence"/>
</dbReference>
<feature type="transmembrane region" description="Helical" evidence="1">
    <location>
        <begin position="360"/>
        <end position="379"/>
    </location>
</feature>
<feature type="transmembrane region" description="Helical" evidence="1">
    <location>
        <begin position="335"/>
        <end position="354"/>
    </location>
</feature>
<dbReference type="InterPro" id="IPR001036">
    <property type="entry name" value="Acrflvin-R"/>
</dbReference>
<proteinExistence type="predicted"/>
<dbReference type="GO" id="GO:0005886">
    <property type="term" value="C:plasma membrane"/>
    <property type="evidence" value="ECO:0007669"/>
    <property type="project" value="TreeGrafter"/>
</dbReference>
<dbReference type="EMBL" id="RJUL01000002">
    <property type="protein sequence ID" value="ROQ30030.1"/>
    <property type="molecule type" value="Genomic_DNA"/>
</dbReference>
<keyword evidence="1" id="KW-0812">Transmembrane</keyword>
<dbReference type="Gene3D" id="3.30.2090.10">
    <property type="entry name" value="Multidrug efflux transporter AcrB TolC docking domain, DN and DC subdomains"/>
    <property type="match status" value="2"/>
</dbReference>
<dbReference type="Pfam" id="PF00873">
    <property type="entry name" value="ACR_tran"/>
    <property type="match status" value="1"/>
</dbReference>
<dbReference type="GO" id="GO:0042910">
    <property type="term" value="F:xenobiotic transmembrane transporter activity"/>
    <property type="evidence" value="ECO:0007669"/>
    <property type="project" value="TreeGrafter"/>
</dbReference>
<feature type="transmembrane region" description="Helical" evidence="1">
    <location>
        <begin position="919"/>
        <end position="944"/>
    </location>
</feature>
<dbReference type="PANTHER" id="PTHR32063">
    <property type="match status" value="1"/>
</dbReference>
<dbReference type="AlphaFoldDB" id="A0A3N1PTH0"/>
<comment type="caution">
    <text evidence="2">The sequence shown here is derived from an EMBL/GenBank/DDBJ whole genome shotgun (WGS) entry which is preliminary data.</text>
</comment>
<keyword evidence="1" id="KW-0472">Membrane</keyword>
<dbReference type="PANTHER" id="PTHR32063:SF33">
    <property type="entry name" value="RND SUPERFAMILY EFFLUX PUMP PERMEASE COMPONENT"/>
    <property type="match status" value="1"/>
</dbReference>
<feature type="transmembrane region" description="Helical" evidence="1">
    <location>
        <begin position="391"/>
        <end position="409"/>
    </location>
</feature>
<dbReference type="Gene3D" id="3.30.70.1440">
    <property type="entry name" value="Multidrug efflux transporter AcrB pore domain"/>
    <property type="match status" value="1"/>
</dbReference>
<dbReference type="RefSeq" id="WP_123420846.1">
    <property type="nucleotide sequence ID" value="NZ_RJUL01000002.1"/>
</dbReference>
<evidence type="ECO:0000256" key="1">
    <source>
        <dbReference type="SAM" id="Phobius"/>
    </source>
</evidence>
<reference evidence="2 3" key="1">
    <citation type="submission" date="2018-11" db="EMBL/GenBank/DDBJ databases">
        <title>Genomic Encyclopedia of Type Strains, Phase IV (KMG-IV): sequencing the most valuable type-strain genomes for metagenomic binning, comparative biology and taxonomic classification.</title>
        <authorList>
            <person name="Goeker M."/>
        </authorList>
    </citation>
    <scope>NUCLEOTIDE SEQUENCE [LARGE SCALE GENOMIC DNA]</scope>
    <source>
        <strain evidence="2 3">DSM 21945</strain>
    </source>
</reference>
<feature type="transmembrane region" description="Helical" evidence="1">
    <location>
        <begin position="457"/>
        <end position="478"/>
    </location>
</feature>
<feature type="transmembrane region" description="Helical" evidence="1">
    <location>
        <begin position="17"/>
        <end position="37"/>
    </location>
</feature>
<keyword evidence="3" id="KW-1185">Reference proteome</keyword>
<sequence>MSEKQKGVIAWFTHNTVAANLLMAVIIIGGIVSALLIRKEVFPQLDLPYISIQVPYPGAAPQEVEEGIVLKVEEAIENIEGIKEVKSTASEGNASIQVEVEPSYNTTEVLNEIKIRVDAIPTMPEQAEKPVIYEIRPEQEVIWVQVYGDLTERGFKEYAKSIADDLKDLPGITRADVQGSRNYEVGIEVSEDKLRKYGLTLDEVARAVRNSSVDMPGGSIKSATGDILLRAKGKAYRGYQFDKITLLTRNDGTRVLVNDVAKVIDGFVEQDSFARFNGKPGVSIGVVAVGDQDALKIAEAVKKYVADKKKNLPAGVQLDYWGDSSKFLSDRLDMMLSNMVMGGILVFLVLSLFLQVRLAFWVMMGIPVCFLGTLLMMHLPMFDITINMMSLFGFILVLGIVVDDAIVIGESVHSEIEERGAGVDNVIRGAQKVAVPATFGVLTTVAAFAPMLMVTGFMGAIFEAIGVVVILCLVFSLIESKFILPAHLKHVRISHGESKNPLVRLKARFNRGFDNMVLNYYRPALNWCLRYRYITVSVFIAMMILVAGLVASGNVRFVFFPNIPSDFVQGRLEMVSGTASTQTNQTLEKLQEALWRVDDRLKRETGNRVVKHVYVWNQSTTEGRFVVELTSSESRSIGTFKLADMWRQEIGQLPGVKTLKINASINGDSGGGAIAFTIRGKNLDELKAATGELKAAMAKYDGVFDIEDSLSSGNLEVRLKIKPAAQALGLSLTDLARQVREGFYGAEVQRIQRDDEEVKVMVRYPLAERESLANLENMRIRTSDGSEVPFSYVADVELGDGYSRISRVDGVRAVTVSADADKNKVEPSKVIGELMKDVVPGLKAKYPGISLRMSGEAQDEADNNTQLLLGALLALFVIYALLAIPLNSYLQPFIIMSVIPFGIIGAIVGHWLLGLSVSVLSLFGIIALSGVVVNDSLVMVDFVNQARKEGVAIRQAVVDSGIKRFRAIMLTSLTTFLGLVPIVTETSLQAQIIIPMAVSLAFGILFATVITLVLVPALYLILEDFKKWVSGHLHWTFGSAKADAEHGG</sequence>
<evidence type="ECO:0000313" key="3">
    <source>
        <dbReference type="Proteomes" id="UP000268033"/>
    </source>
</evidence>
<dbReference type="Gene3D" id="3.30.70.1320">
    <property type="entry name" value="Multidrug efflux transporter AcrB pore domain like"/>
    <property type="match status" value="1"/>
</dbReference>
<keyword evidence="1" id="KW-1133">Transmembrane helix</keyword>
<feature type="transmembrane region" description="Helical" evidence="1">
    <location>
        <begin position="996"/>
        <end position="1022"/>
    </location>
</feature>
<feature type="transmembrane region" description="Helical" evidence="1">
    <location>
        <begin position="867"/>
        <end position="886"/>
    </location>
</feature>
<dbReference type="STRING" id="584787.GCA_001247655_00565"/>
<accession>A0A3N1PTH0</accession>
<feature type="transmembrane region" description="Helical" evidence="1">
    <location>
        <begin position="531"/>
        <end position="551"/>
    </location>
</feature>